<dbReference type="EMBL" id="JACYXI010000001">
    <property type="protein sequence ID" value="MBD8890645.1"/>
    <property type="molecule type" value="Genomic_DNA"/>
</dbReference>
<evidence type="ECO:0000259" key="1">
    <source>
        <dbReference type="PROSITE" id="PS51078"/>
    </source>
</evidence>
<dbReference type="InterPro" id="IPR014757">
    <property type="entry name" value="Tscrpt_reg_IclR_C"/>
</dbReference>
<keyword evidence="3" id="KW-1185">Reference proteome</keyword>
<name>A0ABR9CII7_9HYPH</name>
<evidence type="ECO:0000313" key="3">
    <source>
        <dbReference type="Proteomes" id="UP000632063"/>
    </source>
</evidence>
<dbReference type="Pfam" id="PF01614">
    <property type="entry name" value="IclR_C"/>
    <property type="match status" value="1"/>
</dbReference>
<accession>A0ABR9CII7</accession>
<dbReference type="PANTHER" id="PTHR30136:SF35">
    <property type="entry name" value="HTH-TYPE TRANSCRIPTIONAL REGULATOR RV1719"/>
    <property type="match status" value="1"/>
</dbReference>
<dbReference type="PANTHER" id="PTHR30136">
    <property type="entry name" value="HELIX-TURN-HELIX TRANSCRIPTIONAL REGULATOR, ICLR FAMILY"/>
    <property type="match status" value="1"/>
</dbReference>
<sequence>MHLAILHSGKVLVIAQVDCQDNNITSVRLGAQIPLFDTASGRVLAAWMDGRALASLLDLADGPDNRRTEFIDGLADVREKGNCGNASLTIEGVQNISAPIRDFSGKVIAALTIPFIKRLSGTSIKSADECREALLEVCRSISRQLGASVHSD</sequence>
<gene>
    <name evidence="2" type="ORF">IG616_03740</name>
</gene>
<dbReference type="Proteomes" id="UP000632063">
    <property type="component" value="Unassembled WGS sequence"/>
</dbReference>
<protein>
    <recommendedName>
        <fullName evidence="1">IclR-ED domain-containing protein</fullName>
    </recommendedName>
</protein>
<dbReference type="Gene3D" id="3.30.450.40">
    <property type="match status" value="1"/>
</dbReference>
<reference evidence="3" key="1">
    <citation type="submission" date="2020-09" db="EMBL/GenBank/DDBJ databases">
        <title>The genome sequence of strain Labrenzia suaedae 4C16A.</title>
        <authorList>
            <person name="Liu Y."/>
        </authorList>
    </citation>
    <scope>NUCLEOTIDE SEQUENCE [LARGE SCALE GENOMIC DNA]</scope>
    <source>
        <strain evidence="3">4C16A</strain>
    </source>
</reference>
<comment type="caution">
    <text evidence="2">The sequence shown here is derived from an EMBL/GenBank/DDBJ whole genome shotgun (WGS) entry which is preliminary data.</text>
</comment>
<dbReference type="PROSITE" id="PS51078">
    <property type="entry name" value="ICLR_ED"/>
    <property type="match status" value="1"/>
</dbReference>
<feature type="domain" description="IclR-ED" evidence="1">
    <location>
        <begin position="1"/>
        <end position="147"/>
    </location>
</feature>
<organism evidence="2 3">
    <name type="scientific">Roseibium litorale</name>
    <dbReference type="NCBI Taxonomy" id="2803841"/>
    <lineage>
        <taxon>Bacteria</taxon>
        <taxon>Pseudomonadati</taxon>
        <taxon>Pseudomonadota</taxon>
        <taxon>Alphaproteobacteria</taxon>
        <taxon>Hyphomicrobiales</taxon>
        <taxon>Stappiaceae</taxon>
        <taxon>Roseibium</taxon>
    </lineage>
</organism>
<proteinExistence type="predicted"/>
<evidence type="ECO:0000313" key="2">
    <source>
        <dbReference type="EMBL" id="MBD8890645.1"/>
    </source>
</evidence>
<dbReference type="InterPro" id="IPR050707">
    <property type="entry name" value="HTH_MetabolicPath_Reg"/>
</dbReference>
<dbReference type="InterPro" id="IPR029016">
    <property type="entry name" value="GAF-like_dom_sf"/>
</dbReference>
<reference evidence="2 3" key="2">
    <citation type="journal article" date="2021" name="Int. J. Syst. Evol. Microbiol.">
        <title>Roseibium litorale sp. nov., isolated from a tidal flat sediment and proposal for the reclassification of Labrenzia polysiphoniae as Roseibium polysiphoniae comb. nov.</title>
        <authorList>
            <person name="Liu Y."/>
            <person name="Pei T."/>
            <person name="Du J."/>
            <person name="Chao M."/>
            <person name="Deng M.R."/>
            <person name="Zhu H."/>
        </authorList>
    </citation>
    <scope>NUCLEOTIDE SEQUENCE [LARGE SCALE GENOMIC DNA]</scope>
    <source>
        <strain evidence="2 3">4C16A</strain>
    </source>
</reference>
<dbReference type="SUPFAM" id="SSF55781">
    <property type="entry name" value="GAF domain-like"/>
    <property type="match status" value="1"/>
</dbReference>
<dbReference type="RefSeq" id="WP_192146489.1">
    <property type="nucleotide sequence ID" value="NZ_JACYXI010000001.1"/>
</dbReference>